<protein>
    <submittedName>
        <fullName evidence="2">Glutaredoxin</fullName>
    </submittedName>
</protein>
<reference evidence="3" key="1">
    <citation type="journal article" date="2013" name="Proc. Natl. Acad. Sci. U.S.A.">
        <title>Improving the coverage of the cyanobacterial phylum using diversity-driven genome sequencing.</title>
        <authorList>
            <person name="Shih P.M."/>
            <person name="Wu D."/>
            <person name="Latifi A."/>
            <person name="Axen S.D."/>
            <person name="Fewer D.P."/>
            <person name="Talla E."/>
            <person name="Calteau A."/>
            <person name="Cai F."/>
            <person name="Tandeau de Marsac N."/>
            <person name="Rippka R."/>
            <person name="Herdman M."/>
            <person name="Sivonen K."/>
            <person name="Coursin T."/>
            <person name="Laurent T."/>
            <person name="Goodwin L."/>
            <person name="Nolan M."/>
            <person name="Davenport K.W."/>
            <person name="Han C.S."/>
            <person name="Rubin E.M."/>
            <person name="Eisen J.A."/>
            <person name="Woyke T."/>
            <person name="Gugger M."/>
            <person name="Kerfeld C.A."/>
        </authorList>
    </citation>
    <scope>NUCLEOTIDE SEQUENCE [LARGE SCALE GENOMIC DNA]</scope>
    <source>
        <strain evidence="3">ATCC 29371 / PCC 7437</strain>
        <plasmid evidence="3">Plasmid pSTA7437.03</plasmid>
    </source>
</reference>
<dbReference type="RefSeq" id="WP_015195742.1">
    <property type="nucleotide sequence ID" value="NC_019750.1"/>
</dbReference>
<organism evidence="2 3">
    <name type="scientific">Stanieria cyanosphaera (strain ATCC 29371 / PCC 7437)</name>
    <dbReference type="NCBI Taxonomy" id="111780"/>
    <lineage>
        <taxon>Bacteria</taxon>
        <taxon>Bacillati</taxon>
        <taxon>Cyanobacteriota</taxon>
        <taxon>Cyanophyceae</taxon>
        <taxon>Pleurocapsales</taxon>
        <taxon>Dermocarpellaceae</taxon>
        <taxon>Stanieria</taxon>
    </lineage>
</organism>
<accession>K9Y1T0</accession>
<keyword evidence="2" id="KW-0614">Plasmid</keyword>
<dbReference type="KEGG" id="scs:Sta7437_4942"/>
<dbReference type="InterPro" id="IPR036249">
    <property type="entry name" value="Thioredoxin-like_sf"/>
</dbReference>
<evidence type="ECO:0000313" key="2">
    <source>
        <dbReference type="EMBL" id="AFZ38366.1"/>
    </source>
</evidence>
<dbReference type="Gene3D" id="3.40.30.10">
    <property type="entry name" value="Glutaredoxin"/>
    <property type="match status" value="1"/>
</dbReference>
<dbReference type="OrthoDB" id="2080764at2"/>
<dbReference type="Proteomes" id="UP000010473">
    <property type="component" value="Plasmid pSTA7437.03"/>
</dbReference>
<evidence type="ECO:0000313" key="3">
    <source>
        <dbReference type="Proteomes" id="UP000010473"/>
    </source>
</evidence>
<dbReference type="InterPro" id="IPR012336">
    <property type="entry name" value="Thioredoxin-like_fold"/>
</dbReference>
<dbReference type="EMBL" id="CP003656">
    <property type="protein sequence ID" value="AFZ38366.1"/>
    <property type="molecule type" value="Genomic_DNA"/>
</dbReference>
<evidence type="ECO:0000259" key="1">
    <source>
        <dbReference type="Pfam" id="PF13192"/>
    </source>
</evidence>
<gene>
    <name evidence="2" type="ordered locus">Sta7437_4942</name>
</gene>
<sequence length="89" mass="9746">MTKRLVEVFVAGCPLCDETVKLVRELACSNCEVKIYDLHQESAAEKEKRTQYGIYRVPAVVVNGKLAECCSSQQPVSREMLVAAGIGQG</sequence>
<dbReference type="PATRIC" id="fig|111780.3.peg.5113"/>
<dbReference type="Pfam" id="PF13192">
    <property type="entry name" value="Thioredoxin_3"/>
    <property type="match status" value="1"/>
</dbReference>
<proteinExistence type="predicted"/>
<keyword evidence="3" id="KW-1185">Reference proteome</keyword>
<geneLocation type="plasmid" evidence="2 3">
    <name>pSTA7437.03</name>
</geneLocation>
<dbReference type="SUPFAM" id="SSF52833">
    <property type="entry name" value="Thioredoxin-like"/>
    <property type="match status" value="1"/>
</dbReference>
<dbReference type="HOGENOM" id="CLU_185866_0_0_3"/>
<feature type="domain" description="Thioredoxin-like fold" evidence="1">
    <location>
        <begin position="6"/>
        <end position="66"/>
    </location>
</feature>
<name>K9Y1T0_STAC7</name>
<dbReference type="AlphaFoldDB" id="K9Y1T0"/>